<comment type="caution">
    <text evidence="1">The sequence shown here is derived from an EMBL/GenBank/DDBJ whole genome shotgun (WGS) entry which is preliminary data.</text>
</comment>
<sequence length="75" mass="8842">MEFDSISLRFAYEGMELDENSLPTVFSSFSHMTSFVFYRMKAEAVELKVKIEIVNRERKYHQQNIVFELNALSAQ</sequence>
<reference evidence="1 2" key="1">
    <citation type="submission" date="2022-01" db="EMBL/GenBank/DDBJ databases">
        <authorList>
            <person name="Xiong W."/>
            <person name="Schranz E."/>
        </authorList>
    </citation>
    <scope>NUCLEOTIDE SEQUENCE [LARGE SCALE GENOMIC DNA]</scope>
</reference>
<dbReference type="AlphaFoldDB" id="A0AAU9MES0"/>
<dbReference type="EMBL" id="CAKMRJ010001040">
    <property type="protein sequence ID" value="CAH1420405.1"/>
    <property type="molecule type" value="Genomic_DNA"/>
</dbReference>
<evidence type="ECO:0000313" key="1">
    <source>
        <dbReference type="EMBL" id="CAH1420405.1"/>
    </source>
</evidence>
<evidence type="ECO:0000313" key="2">
    <source>
        <dbReference type="Proteomes" id="UP001157418"/>
    </source>
</evidence>
<name>A0AAU9MES0_9ASTR</name>
<gene>
    <name evidence="1" type="ORF">LVIROSA_LOCUS7874</name>
</gene>
<protein>
    <submittedName>
        <fullName evidence="1">Uncharacterized protein</fullName>
    </submittedName>
</protein>
<accession>A0AAU9MES0</accession>
<keyword evidence="2" id="KW-1185">Reference proteome</keyword>
<organism evidence="1 2">
    <name type="scientific">Lactuca virosa</name>
    <dbReference type="NCBI Taxonomy" id="75947"/>
    <lineage>
        <taxon>Eukaryota</taxon>
        <taxon>Viridiplantae</taxon>
        <taxon>Streptophyta</taxon>
        <taxon>Embryophyta</taxon>
        <taxon>Tracheophyta</taxon>
        <taxon>Spermatophyta</taxon>
        <taxon>Magnoliopsida</taxon>
        <taxon>eudicotyledons</taxon>
        <taxon>Gunneridae</taxon>
        <taxon>Pentapetalae</taxon>
        <taxon>asterids</taxon>
        <taxon>campanulids</taxon>
        <taxon>Asterales</taxon>
        <taxon>Asteraceae</taxon>
        <taxon>Cichorioideae</taxon>
        <taxon>Cichorieae</taxon>
        <taxon>Lactucinae</taxon>
        <taxon>Lactuca</taxon>
    </lineage>
</organism>
<proteinExistence type="predicted"/>
<dbReference type="Proteomes" id="UP001157418">
    <property type="component" value="Unassembled WGS sequence"/>
</dbReference>